<feature type="compositionally biased region" description="Basic and acidic residues" evidence="1">
    <location>
        <begin position="60"/>
        <end position="78"/>
    </location>
</feature>
<sequence length="102" mass="11410">MPHLNTSNDAELHQCELKNRLPDPAGRFVIAGVPEGTHGVAKKQHRSQFELTARKQPLGSERHSERLHPERGHLERPDATTPNNCVAHRNEVLTEFAYTGTA</sequence>
<organism evidence="2 3">
    <name type="scientific">Thalassoglobus polymorphus</name>
    <dbReference type="NCBI Taxonomy" id="2527994"/>
    <lineage>
        <taxon>Bacteria</taxon>
        <taxon>Pseudomonadati</taxon>
        <taxon>Planctomycetota</taxon>
        <taxon>Planctomycetia</taxon>
        <taxon>Planctomycetales</taxon>
        <taxon>Planctomycetaceae</taxon>
        <taxon>Thalassoglobus</taxon>
    </lineage>
</organism>
<proteinExistence type="predicted"/>
<reference evidence="2 3" key="1">
    <citation type="submission" date="2019-02" db="EMBL/GenBank/DDBJ databases">
        <title>Deep-cultivation of Planctomycetes and their phenomic and genomic characterization uncovers novel biology.</title>
        <authorList>
            <person name="Wiegand S."/>
            <person name="Jogler M."/>
            <person name="Boedeker C."/>
            <person name="Pinto D."/>
            <person name="Vollmers J."/>
            <person name="Rivas-Marin E."/>
            <person name="Kohn T."/>
            <person name="Peeters S.H."/>
            <person name="Heuer A."/>
            <person name="Rast P."/>
            <person name="Oberbeckmann S."/>
            <person name="Bunk B."/>
            <person name="Jeske O."/>
            <person name="Meyerdierks A."/>
            <person name="Storesund J.E."/>
            <person name="Kallscheuer N."/>
            <person name="Luecker S."/>
            <person name="Lage O.M."/>
            <person name="Pohl T."/>
            <person name="Merkel B.J."/>
            <person name="Hornburger P."/>
            <person name="Mueller R.-W."/>
            <person name="Bruemmer F."/>
            <person name="Labrenz M."/>
            <person name="Spormann A.M."/>
            <person name="Op den Camp H."/>
            <person name="Overmann J."/>
            <person name="Amann R."/>
            <person name="Jetten M.S.M."/>
            <person name="Mascher T."/>
            <person name="Medema M.H."/>
            <person name="Devos D.P."/>
            <person name="Kaster A.-K."/>
            <person name="Ovreas L."/>
            <person name="Rohde M."/>
            <person name="Galperin M.Y."/>
            <person name="Jogler C."/>
        </authorList>
    </citation>
    <scope>NUCLEOTIDE SEQUENCE [LARGE SCALE GENOMIC DNA]</scope>
    <source>
        <strain evidence="2 3">Mal48</strain>
    </source>
</reference>
<feature type="region of interest" description="Disordered" evidence="1">
    <location>
        <begin position="39"/>
        <end position="84"/>
    </location>
</feature>
<dbReference type="KEGG" id="tpol:Mal48_37560"/>
<keyword evidence="3" id="KW-1185">Reference proteome</keyword>
<gene>
    <name evidence="2" type="ORF">Mal48_37560</name>
</gene>
<dbReference type="Proteomes" id="UP000315724">
    <property type="component" value="Chromosome"/>
</dbReference>
<evidence type="ECO:0000313" key="3">
    <source>
        <dbReference type="Proteomes" id="UP000315724"/>
    </source>
</evidence>
<protein>
    <submittedName>
        <fullName evidence="2">Uncharacterized protein</fullName>
    </submittedName>
</protein>
<dbReference type="AlphaFoldDB" id="A0A517QSA1"/>
<name>A0A517QSA1_9PLAN</name>
<dbReference type="EMBL" id="CP036267">
    <property type="protein sequence ID" value="QDT34495.1"/>
    <property type="molecule type" value="Genomic_DNA"/>
</dbReference>
<accession>A0A517QSA1</accession>
<evidence type="ECO:0000313" key="2">
    <source>
        <dbReference type="EMBL" id="QDT34495.1"/>
    </source>
</evidence>
<evidence type="ECO:0000256" key="1">
    <source>
        <dbReference type="SAM" id="MobiDB-lite"/>
    </source>
</evidence>